<gene>
    <name evidence="4" type="primary">sctC_2</name>
    <name evidence="4" type="ORF">LMG26690_02984</name>
</gene>
<dbReference type="EMBL" id="CADIJM010000005">
    <property type="protein sequence ID" value="CAB3707287.1"/>
    <property type="molecule type" value="Genomic_DNA"/>
</dbReference>
<evidence type="ECO:0000259" key="3">
    <source>
        <dbReference type="Pfam" id="PF13629"/>
    </source>
</evidence>
<protein>
    <submittedName>
        <fullName evidence="4">Type 3 secretion system secretin</fullName>
    </submittedName>
</protein>
<accession>A0A6S7A2J2</accession>
<dbReference type="RefSeq" id="WP_217467854.1">
    <property type="nucleotide sequence ID" value="NZ_CADIJM010000005.1"/>
</dbReference>
<dbReference type="Pfam" id="PF13629">
    <property type="entry name" value="T2SS-T3SS_pil_N"/>
    <property type="match status" value="1"/>
</dbReference>
<dbReference type="InterPro" id="IPR001775">
    <property type="entry name" value="GspD/PilQ"/>
</dbReference>
<dbReference type="AlphaFoldDB" id="A0A6S7A2J2"/>
<comment type="similarity">
    <text evidence="1">Belongs to the bacterial secretin family.</text>
</comment>
<dbReference type="InterPro" id="IPR050810">
    <property type="entry name" value="Bact_Secretion_Sys_Channel"/>
</dbReference>
<proteinExistence type="inferred from homology"/>
<dbReference type="PANTHER" id="PTHR30332">
    <property type="entry name" value="PROBABLE GENERAL SECRETION PATHWAY PROTEIN D"/>
    <property type="match status" value="1"/>
</dbReference>
<reference evidence="4 5" key="1">
    <citation type="submission" date="2020-04" db="EMBL/GenBank/DDBJ databases">
        <authorList>
            <person name="De Canck E."/>
        </authorList>
    </citation>
    <scope>NUCLEOTIDE SEQUENCE [LARGE SCALE GENOMIC DNA]</scope>
    <source>
        <strain evidence="4 5">LMG 26690</strain>
    </source>
</reference>
<sequence length="527" mass="54671">MRSQRLPAATPAHPIALNSVHAMIPKQPRRGAALLLPGLCLAAPLCLTGAGVLAAPAAAPSERPAVDVKNTPTALPASLKKIAPTGEITLHVREGQLLKLKSDAAKVLVADPRVASFQVPSPNNIFVFAQSVGTTTLYALDAQDNVIAAIRVVAEHDLSTLRTQILRSVPGADIELEPSLNNRIIVRGNVRTPIEARQIVDQVQAYLDGTSAGAQGGGGARGAGSTRDGVINQLKVELSSQINIQVRVVEVSRTLSHELGFDWAATLNSGSGAWGIMTGSAARGFAPVTDTINPSLFDSVTGKNFSSLIPGRTTSTFAAGGMTTRGRFTMGGLISALSAEGFASVLAEPNLTAMSGESAAFAAGGEVPIVIITNNNVQIDFKSYGVILRMTPTLLSANRISLHIAPEVSELTEDGAVTLQGISIPALKVRRADTTVELASGQSFALAGMLRSTQAQTVSGVPGLSSIPLLGRLFEHEVSAKDETELVILVTANVVDPVAAGELQVPGQGLAGIDDLLPPQAPIGYLY</sequence>
<name>A0A6S7A2J2_9BURK</name>
<dbReference type="Proteomes" id="UP000494214">
    <property type="component" value="Unassembled WGS sequence"/>
</dbReference>
<dbReference type="Pfam" id="PF00263">
    <property type="entry name" value="Secretin"/>
    <property type="match status" value="1"/>
</dbReference>
<evidence type="ECO:0000313" key="4">
    <source>
        <dbReference type="EMBL" id="CAB3707287.1"/>
    </source>
</evidence>
<feature type="domain" description="Pilus formation protein N-terminal" evidence="3">
    <location>
        <begin position="86"/>
        <end position="153"/>
    </location>
</feature>
<dbReference type="InterPro" id="IPR032789">
    <property type="entry name" value="T2SS-T3SS_pil_N"/>
</dbReference>
<dbReference type="GO" id="GO:0015627">
    <property type="term" value="C:type II protein secretion system complex"/>
    <property type="evidence" value="ECO:0007669"/>
    <property type="project" value="TreeGrafter"/>
</dbReference>
<dbReference type="GO" id="GO:0009306">
    <property type="term" value="P:protein secretion"/>
    <property type="evidence" value="ECO:0007669"/>
    <property type="project" value="InterPro"/>
</dbReference>
<evidence type="ECO:0000313" key="5">
    <source>
        <dbReference type="Proteomes" id="UP000494214"/>
    </source>
</evidence>
<organism evidence="4 5">
    <name type="scientific">Achromobacter animicus</name>
    <dbReference type="NCBI Taxonomy" id="1389935"/>
    <lineage>
        <taxon>Bacteria</taxon>
        <taxon>Pseudomonadati</taxon>
        <taxon>Pseudomonadota</taxon>
        <taxon>Betaproteobacteria</taxon>
        <taxon>Burkholderiales</taxon>
        <taxon>Alcaligenaceae</taxon>
        <taxon>Achromobacter</taxon>
    </lineage>
</organism>
<dbReference type="PANTHER" id="PTHR30332:SF17">
    <property type="entry name" value="TYPE IV PILIATION SYSTEM PROTEIN DR_0774-RELATED"/>
    <property type="match status" value="1"/>
</dbReference>
<evidence type="ECO:0000256" key="1">
    <source>
        <dbReference type="RuleBase" id="RU004003"/>
    </source>
</evidence>
<dbReference type="PRINTS" id="PR00811">
    <property type="entry name" value="BCTERIALGSPD"/>
</dbReference>
<keyword evidence="5" id="KW-1185">Reference proteome</keyword>
<evidence type="ECO:0000259" key="2">
    <source>
        <dbReference type="Pfam" id="PF00263"/>
    </source>
</evidence>
<feature type="domain" description="Type II/III secretion system secretin-like" evidence="2">
    <location>
        <begin position="336"/>
        <end position="496"/>
    </location>
</feature>
<dbReference type="InterPro" id="IPR004846">
    <property type="entry name" value="T2SS/T3SS_dom"/>
</dbReference>